<dbReference type="Gene3D" id="2.60.120.200">
    <property type="match status" value="1"/>
</dbReference>
<evidence type="ECO:0008006" key="3">
    <source>
        <dbReference type="Google" id="ProtNLM"/>
    </source>
</evidence>
<dbReference type="EMBL" id="MN738987">
    <property type="protein sequence ID" value="QHT34149.1"/>
    <property type="molecule type" value="Genomic_DNA"/>
</dbReference>
<organism evidence="2">
    <name type="scientific">viral metagenome</name>
    <dbReference type="NCBI Taxonomy" id="1070528"/>
    <lineage>
        <taxon>unclassified sequences</taxon>
        <taxon>metagenomes</taxon>
        <taxon>organismal metagenomes</taxon>
    </lineage>
</organism>
<name>A0A6C0F0U0_9ZZZZ</name>
<dbReference type="Pfam" id="PF13385">
    <property type="entry name" value="Laminin_G_3"/>
    <property type="match status" value="1"/>
</dbReference>
<sequence length="220" mass="25933">MDSTIMYMIIMIIILILLLAAYYYYYWAPAQKNSNKYKIELLTDEMLFDEKYTNTYQIDTLITNRDTFMVPKLGYGITFAWEMYISPLNGNDKWQTSYNHLKPIISMNDSPVISYHPKKNYLSIVVKYKNNPFYAQYAELKFTNMKPQKWEKYILVLQDRNVYLYINGVLQSTKILPSVPVIYDITSEIILGEVNNNFLGKIKNLSVYPYPLSYTEVSTI</sequence>
<dbReference type="InterPro" id="IPR013320">
    <property type="entry name" value="ConA-like_dom_sf"/>
</dbReference>
<keyword evidence="1" id="KW-1133">Transmembrane helix</keyword>
<keyword evidence="1" id="KW-0472">Membrane</keyword>
<reference evidence="2" key="1">
    <citation type="journal article" date="2020" name="Nature">
        <title>Giant virus diversity and host interactions through global metagenomics.</title>
        <authorList>
            <person name="Schulz F."/>
            <person name="Roux S."/>
            <person name="Paez-Espino D."/>
            <person name="Jungbluth S."/>
            <person name="Walsh D.A."/>
            <person name="Denef V.J."/>
            <person name="McMahon K.D."/>
            <person name="Konstantinidis K.T."/>
            <person name="Eloe-Fadrosh E.A."/>
            <person name="Kyrpides N.C."/>
            <person name="Woyke T."/>
        </authorList>
    </citation>
    <scope>NUCLEOTIDE SEQUENCE</scope>
    <source>
        <strain evidence="2">GVMAG-M-3300009161-52</strain>
    </source>
</reference>
<feature type="transmembrane region" description="Helical" evidence="1">
    <location>
        <begin position="6"/>
        <end position="26"/>
    </location>
</feature>
<evidence type="ECO:0000256" key="1">
    <source>
        <dbReference type="SAM" id="Phobius"/>
    </source>
</evidence>
<evidence type="ECO:0000313" key="2">
    <source>
        <dbReference type="EMBL" id="QHT34149.1"/>
    </source>
</evidence>
<protein>
    <recommendedName>
        <fullName evidence="3">LamG-like jellyroll fold domain-containing protein</fullName>
    </recommendedName>
</protein>
<keyword evidence="1" id="KW-0812">Transmembrane</keyword>
<dbReference type="AlphaFoldDB" id="A0A6C0F0U0"/>
<accession>A0A6C0F0U0</accession>
<dbReference type="SUPFAM" id="SSF49899">
    <property type="entry name" value="Concanavalin A-like lectins/glucanases"/>
    <property type="match status" value="1"/>
</dbReference>
<proteinExistence type="predicted"/>